<proteinExistence type="predicted"/>
<evidence type="ECO:0000313" key="1">
    <source>
        <dbReference type="EMBL" id="KRK40394.1"/>
    </source>
</evidence>
<dbReference type="OrthoDB" id="2971638at2"/>
<dbReference type="GO" id="GO:0003677">
    <property type="term" value="F:DNA binding"/>
    <property type="evidence" value="ECO:0007669"/>
    <property type="project" value="InterPro"/>
</dbReference>
<reference evidence="1 2" key="1">
    <citation type="journal article" date="2015" name="Genome Announc.">
        <title>Expanding the biotechnology potential of lactobacilli through comparative genomics of 213 strains and associated genera.</title>
        <authorList>
            <person name="Sun Z."/>
            <person name="Harris H.M."/>
            <person name="McCann A."/>
            <person name="Guo C."/>
            <person name="Argimon S."/>
            <person name="Zhang W."/>
            <person name="Yang X."/>
            <person name="Jeffery I.B."/>
            <person name="Cooney J.C."/>
            <person name="Kagawa T.F."/>
            <person name="Liu W."/>
            <person name="Song Y."/>
            <person name="Salvetti E."/>
            <person name="Wrobel A."/>
            <person name="Rasinkangas P."/>
            <person name="Parkhill J."/>
            <person name="Rea M.C."/>
            <person name="O'Sullivan O."/>
            <person name="Ritari J."/>
            <person name="Douillard F.P."/>
            <person name="Paul Ross R."/>
            <person name="Yang R."/>
            <person name="Briner A.E."/>
            <person name="Felis G.E."/>
            <person name="de Vos W.M."/>
            <person name="Barrangou R."/>
            <person name="Klaenhammer T.R."/>
            <person name="Caufield P.W."/>
            <person name="Cui Y."/>
            <person name="Zhang H."/>
            <person name="O'Toole P.W."/>
        </authorList>
    </citation>
    <scope>NUCLEOTIDE SEQUENCE [LARGE SCALE GENOMIC DNA]</scope>
    <source>
        <strain evidence="1 2">DSM 20003</strain>
    </source>
</reference>
<dbReference type="PATRIC" id="fig|1423726.3.peg.984"/>
<dbReference type="STRING" id="1423726.FC07_GL000953"/>
<gene>
    <name evidence="1" type="ORF">FC07_GL000953</name>
</gene>
<dbReference type="EMBL" id="AZDA01000015">
    <property type="protein sequence ID" value="KRK40394.1"/>
    <property type="molecule type" value="Genomic_DNA"/>
</dbReference>
<dbReference type="Proteomes" id="UP000051461">
    <property type="component" value="Unassembled WGS sequence"/>
</dbReference>
<comment type="caution">
    <text evidence="1">The sequence shown here is derived from an EMBL/GenBank/DDBJ whole genome shotgun (WGS) entry which is preliminary data.</text>
</comment>
<dbReference type="SUPFAM" id="SSF47413">
    <property type="entry name" value="lambda repressor-like DNA-binding domains"/>
    <property type="match status" value="1"/>
</dbReference>
<keyword evidence="2" id="KW-1185">Reference proteome</keyword>
<dbReference type="AlphaFoldDB" id="A0A0R1H9W9"/>
<dbReference type="CDD" id="cd00093">
    <property type="entry name" value="HTH_XRE"/>
    <property type="match status" value="1"/>
</dbReference>
<name>A0A0R1H9W9_9LACO</name>
<protein>
    <recommendedName>
        <fullName evidence="3">HTH cro/C1-type domain-containing protein</fullName>
    </recommendedName>
</protein>
<organism evidence="1 2">
    <name type="scientific">Loigolactobacillus bifermentans DSM 20003</name>
    <dbReference type="NCBI Taxonomy" id="1423726"/>
    <lineage>
        <taxon>Bacteria</taxon>
        <taxon>Bacillati</taxon>
        <taxon>Bacillota</taxon>
        <taxon>Bacilli</taxon>
        <taxon>Lactobacillales</taxon>
        <taxon>Lactobacillaceae</taxon>
        <taxon>Loigolactobacillus</taxon>
    </lineage>
</organism>
<dbReference type="InterPro" id="IPR001387">
    <property type="entry name" value="Cro/C1-type_HTH"/>
</dbReference>
<evidence type="ECO:0000313" key="2">
    <source>
        <dbReference type="Proteomes" id="UP000051461"/>
    </source>
</evidence>
<dbReference type="InterPro" id="IPR010982">
    <property type="entry name" value="Lambda_DNA-bd_dom_sf"/>
</dbReference>
<evidence type="ECO:0008006" key="3">
    <source>
        <dbReference type="Google" id="ProtNLM"/>
    </source>
</evidence>
<sequence length="63" mass="7228">MLGFNQSQMAKELGISKQSYYAKESGNVHFTDDEKAKFKGLVVAIFPNITIDDIFFARFTKKY</sequence>
<accession>A0A0R1H9W9</accession>